<accession>A0A2Z6MUX2</accession>
<dbReference type="EMBL" id="DF973207">
    <property type="protein sequence ID" value="GAU19975.1"/>
    <property type="molecule type" value="Genomic_DNA"/>
</dbReference>
<feature type="compositionally biased region" description="Basic and acidic residues" evidence="1">
    <location>
        <begin position="315"/>
        <end position="344"/>
    </location>
</feature>
<dbReference type="InterPro" id="IPR012677">
    <property type="entry name" value="Nucleotide-bd_a/b_plait_sf"/>
</dbReference>
<dbReference type="InterPro" id="IPR039884">
    <property type="entry name" value="R3HC1/R3HCL"/>
</dbReference>
<dbReference type="PANTHER" id="PTHR21678">
    <property type="entry name" value="GROWTH INHIBITION AND DIFFERENTIATION RELATED PROTEIN 88"/>
    <property type="match status" value="1"/>
</dbReference>
<dbReference type="Proteomes" id="UP000242715">
    <property type="component" value="Unassembled WGS sequence"/>
</dbReference>
<proteinExistence type="predicted"/>
<dbReference type="OrthoDB" id="5418203at2759"/>
<feature type="region of interest" description="Disordered" evidence="1">
    <location>
        <begin position="280"/>
        <end position="344"/>
    </location>
</feature>
<dbReference type="AlphaFoldDB" id="A0A2Z6MUX2"/>
<protein>
    <submittedName>
        <fullName evidence="2">Uncharacterized protein</fullName>
    </submittedName>
</protein>
<evidence type="ECO:0000313" key="3">
    <source>
        <dbReference type="Proteomes" id="UP000242715"/>
    </source>
</evidence>
<organism evidence="2 3">
    <name type="scientific">Trifolium subterraneum</name>
    <name type="common">Subterranean clover</name>
    <dbReference type="NCBI Taxonomy" id="3900"/>
    <lineage>
        <taxon>Eukaryota</taxon>
        <taxon>Viridiplantae</taxon>
        <taxon>Streptophyta</taxon>
        <taxon>Embryophyta</taxon>
        <taxon>Tracheophyta</taxon>
        <taxon>Spermatophyta</taxon>
        <taxon>Magnoliopsida</taxon>
        <taxon>eudicotyledons</taxon>
        <taxon>Gunneridae</taxon>
        <taxon>Pentapetalae</taxon>
        <taxon>rosids</taxon>
        <taxon>fabids</taxon>
        <taxon>Fabales</taxon>
        <taxon>Fabaceae</taxon>
        <taxon>Papilionoideae</taxon>
        <taxon>50 kb inversion clade</taxon>
        <taxon>NPAAA clade</taxon>
        <taxon>Hologalegina</taxon>
        <taxon>IRL clade</taxon>
        <taxon>Trifolieae</taxon>
        <taxon>Trifolium</taxon>
    </lineage>
</organism>
<gene>
    <name evidence="2" type="ORF">TSUD_273100</name>
</gene>
<evidence type="ECO:0000313" key="2">
    <source>
        <dbReference type="EMBL" id="GAU19975.1"/>
    </source>
</evidence>
<sequence length="344" mass="39229">MCVKLLGDCVFLRERKNREVSRYEGKLAEGGGCFSVEAEHAYVTGMSKRKSCQSRDDSYGRDFEEWAVVAGFNRNYVRERTSWCWWSPPEDRIALVRERCFDRTSLSSFYWEAIADLEPDKLLSPVSSDVLTGVSKIKLEDTKSQTPKRRGRGTFSYDKDKLFSDRILDGSLIDNVEEEETQCGSEDKKDTPNSKYGTGHVLVLSHFSPSTRTTDLEKIFEDIKNCDFVIRWVNDTVALAVFRTPAEALEGQSNGRCSFNMSMRILDEDDVLLSSIKANDLKPPQQRPKTSAKAAQRMIANSMGIKLPSPSRGTGPREHKRQEDIRRDRIVNRQKLKDEAWGDD</sequence>
<dbReference type="Gene3D" id="3.30.70.330">
    <property type="match status" value="1"/>
</dbReference>
<dbReference type="PANTHER" id="PTHR21678:SF0">
    <property type="entry name" value="C3H1-TYPE DOMAIN-CONTAINING PROTEIN"/>
    <property type="match status" value="1"/>
</dbReference>
<keyword evidence="3" id="KW-1185">Reference proteome</keyword>
<reference evidence="3" key="1">
    <citation type="journal article" date="2017" name="Front. Plant Sci.">
        <title>Climate Clever Clovers: New Paradigm to Reduce the Environmental Footprint of Ruminants by Breeding Low Methanogenic Forages Utilizing Haplotype Variation.</title>
        <authorList>
            <person name="Kaur P."/>
            <person name="Appels R."/>
            <person name="Bayer P.E."/>
            <person name="Keeble-Gagnere G."/>
            <person name="Wang J."/>
            <person name="Hirakawa H."/>
            <person name="Shirasawa K."/>
            <person name="Vercoe P."/>
            <person name="Stefanova K."/>
            <person name="Durmic Z."/>
            <person name="Nichols P."/>
            <person name="Revell C."/>
            <person name="Isobe S.N."/>
            <person name="Edwards D."/>
            <person name="Erskine W."/>
        </authorList>
    </citation>
    <scope>NUCLEOTIDE SEQUENCE [LARGE SCALE GENOMIC DNA]</scope>
    <source>
        <strain evidence="3">cv. Daliak</strain>
    </source>
</reference>
<name>A0A2Z6MUX2_TRISU</name>
<evidence type="ECO:0000256" key="1">
    <source>
        <dbReference type="SAM" id="MobiDB-lite"/>
    </source>
</evidence>